<evidence type="ECO:0000256" key="1">
    <source>
        <dbReference type="ARBA" id="ARBA00004651"/>
    </source>
</evidence>
<sequence length="378" mass="43606">MCELENLINKILHIPISEVIISVLIIFCFIIINRFFITNLFKFLNKLVNRTNNFIDNNIIKALERPLKFFILFCGIYYSFKIINLDALNLSLISTAKLMKMALTISISYFIYNLTLENSILYAKMNKTNERNTIFFPFISIIIRLIIVIICISIIAKEFGFTGFITGLGISGVAFALAAQDTCSNLFGGMVIVLDKPFAIGDWIQTSEVEGIVEEITFRSTKIRTFSMALATVPNSKLANNHIINWTQRKLRRIHFKFTIEHDTPIDSIKKCINDIENMLKNNEKVDKDLIIVSFNELSTYGFGIFIYFYTKEFNYVSYEKMKQEINISILEILRDEKIKLMFLNLNFTGIENRGAFCEAECTELESIKNITEEERGT</sequence>
<accession>A0A6I1MKF3</accession>
<comment type="similarity">
    <text evidence="2">Belongs to the MscS (TC 1.A.23) family.</text>
</comment>
<evidence type="ECO:0000256" key="6">
    <source>
        <dbReference type="ARBA" id="ARBA00023136"/>
    </source>
</evidence>
<dbReference type="InterPro" id="IPR023408">
    <property type="entry name" value="MscS_beta-dom_sf"/>
</dbReference>
<dbReference type="OrthoDB" id="9809206at2"/>
<dbReference type="GO" id="GO:0055085">
    <property type="term" value="P:transmembrane transport"/>
    <property type="evidence" value="ECO:0007669"/>
    <property type="project" value="InterPro"/>
</dbReference>
<evidence type="ECO:0000256" key="7">
    <source>
        <dbReference type="SAM" id="Phobius"/>
    </source>
</evidence>
<feature type="transmembrane region" description="Helical" evidence="7">
    <location>
        <begin position="20"/>
        <end position="41"/>
    </location>
</feature>
<dbReference type="Gene3D" id="3.30.70.100">
    <property type="match status" value="1"/>
</dbReference>
<feature type="transmembrane region" description="Helical" evidence="7">
    <location>
        <begin position="133"/>
        <end position="155"/>
    </location>
</feature>
<dbReference type="InterPro" id="IPR011066">
    <property type="entry name" value="MscS_channel_C_sf"/>
</dbReference>
<evidence type="ECO:0000256" key="5">
    <source>
        <dbReference type="ARBA" id="ARBA00022989"/>
    </source>
</evidence>
<feature type="transmembrane region" description="Helical" evidence="7">
    <location>
        <begin position="62"/>
        <end position="80"/>
    </location>
</feature>
<dbReference type="Gene3D" id="2.30.30.60">
    <property type="match status" value="1"/>
</dbReference>
<evidence type="ECO:0000259" key="8">
    <source>
        <dbReference type="Pfam" id="PF00924"/>
    </source>
</evidence>
<dbReference type="InterPro" id="IPR049278">
    <property type="entry name" value="MS_channel_C"/>
</dbReference>
<proteinExistence type="inferred from homology"/>
<dbReference type="RefSeq" id="WP_152887491.1">
    <property type="nucleotide sequence ID" value="NZ_WHJC01000016.1"/>
</dbReference>
<dbReference type="PANTHER" id="PTHR30566">
    <property type="entry name" value="YNAI-RELATED MECHANOSENSITIVE ION CHANNEL"/>
    <property type="match status" value="1"/>
</dbReference>
<evidence type="ECO:0000259" key="9">
    <source>
        <dbReference type="Pfam" id="PF21082"/>
    </source>
</evidence>
<keyword evidence="6 7" id="KW-0472">Membrane</keyword>
<evidence type="ECO:0000256" key="3">
    <source>
        <dbReference type="ARBA" id="ARBA00022475"/>
    </source>
</evidence>
<feature type="domain" description="Mechanosensitive ion channel MscS C-terminal" evidence="9">
    <location>
        <begin position="256"/>
        <end position="340"/>
    </location>
</feature>
<organism evidence="10 11">
    <name type="scientific">Clostridium tarantellae</name>
    <dbReference type="NCBI Taxonomy" id="39493"/>
    <lineage>
        <taxon>Bacteria</taxon>
        <taxon>Bacillati</taxon>
        <taxon>Bacillota</taxon>
        <taxon>Clostridia</taxon>
        <taxon>Eubacteriales</taxon>
        <taxon>Clostridiaceae</taxon>
        <taxon>Clostridium</taxon>
    </lineage>
</organism>
<reference evidence="10 11" key="1">
    <citation type="submission" date="2019-10" db="EMBL/GenBank/DDBJ databases">
        <title>The Genome Sequence of Clostridium tarantellae Isolated from Fish Brain.</title>
        <authorList>
            <person name="Bano L."/>
            <person name="Kiel M."/>
            <person name="Sales G."/>
            <person name="Doxey A.C."/>
            <person name="Mansfield M.J."/>
            <person name="Schiavone M."/>
            <person name="Rossetto O."/>
            <person name="Pirazzini M."/>
            <person name="Dobrindt U."/>
            <person name="Montecucco C."/>
        </authorList>
    </citation>
    <scope>NUCLEOTIDE SEQUENCE [LARGE SCALE GENOMIC DNA]</scope>
    <source>
        <strain evidence="10 11">DSM 3997</strain>
    </source>
</reference>
<evidence type="ECO:0000313" key="11">
    <source>
        <dbReference type="Proteomes" id="UP000430345"/>
    </source>
</evidence>
<evidence type="ECO:0000256" key="4">
    <source>
        <dbReference type="ARBA" id="ARBA00022692"/>
    </source>
</evidence>
<dbReference type="GO" id="GO:0005886">
    <property type="term" value="C:plasma membrane"/>
    <property type="evidence" value="ECO:0007669"/>
    <property type="project" value="UniProtKB-SubCell"/>
</dbReference>
<keyword evidence="11" id="KW-1185">Reference proteome</keyword>
<keyword evidence="3" id="KW-1003">Cell membrane</keyword>
<evidence type="ECO:0000313" key="10">
    <source>
        <dbReference type="EMBL" id="MPQ42662.1"/>
    </source>
</evidence>
<dbReference type="Pfam" id="PF21082">
    <property type="entry name" value="MS_channel_3rd"/>
    <property type="match status" value="1"/>
</dbReference>
<dbReference type="AlphaFoldDB" id="A0A6I1MKF3"/>
<comment type="caution">
    <text evidence="10">The sequence shown here is derived from an EMBL/GenBank/DDBJ whole genome shotgun (WGS) entry which is preliminary data.</text>
</comment>
<dbReference type="SUPFAM" id="SSF50182">
    <property type="entry name" value="Sm-like ribonucleoproteins"/>
    <property type="match status" value="1"/>
</dbReference>
<dbReference type="Gene3D" id="1.10.287.1260">
    <property type="match status" value="1"/>
</dbReference>
<dbReference type="EMBL" id="WHJC01000016">
    <property type="protein sequence ID" value="MPQ42662.1"/>
    <property type="molecule type" value="Genomic_DNA"/>
</dbReference>
<evidence type="ECO:0000256" key="2">
    <source>
        <dbReference type="ARBA" id="ARBA00008017"/>
    </source>
</evidence>
<feature type="transmembrane region" description="Helical" evidence="7">
    <location>
        <begin position="161"/>
        <end position="179"/>
    </location>
</feature>
<dbReference type="SUPFAM" id="SSF82689">
    <property type="entry name" value="Mechanosensitive channel protein MscS (YggB), C-terminal domain"/>
    <property type="match status" value="1"/>
</dbReference>
<gene>
    <name evidence="10" type="ORF">GBZ86_02685</name>
</gene>
<dbReference type="Pfam" id="PF00924">
    <property type="entry name" value="MS_channel_2nd"/>
    <property type="match status" value="1"/>
</dbReference>
<dbReference type="PANTHER" id="PTHR30566:SF5">
    <property type="entry name" value="MECHANOSENSITIVE ION CHANNEL PROTEIN 1, MITOCHONDRIAL-RELATED"/>
    <property type="match status" value="1"/>
</dbReference>
<dbReference type="SUPFAM" id="SSF82861">
    <property type="entry name" value="Mechanosensitive channel protein MscS (YggB), transmembrane region"/>
    <property type="match status" value="1"/>
</dbReference>
<name>A0A6I1MKF3_9CLOT</name>
<feature type="domain" description="Mechanosensitive ion channel MscS" evidence="8">
    <location>
        <begin position="181"/>
        <end position="247"/>
    </location>
</feature>
<dbReference type="InterPro" id="IPR010920">
    <property type="entry name" value="LSM_dom_sf"/>
</dbReference>
<keyword evidence="4 7" id="KW-0812">Transmembrane</keyword>
<dbReference type="Proteomes" id="UP000430345">
    <property type="component" value="Unassembled WGS sequence"/>
</dbReference>
<keyword evidence="5 7" id="KW-1133">Transmembrane helix</keyword>
<dbReference type="InterPro" id="IPR011014">
    <property type="entry name" value="MscS_channel_TM-2"/>
</dbReference>
<protein>
    <submittedName>
        <fullName evidence="10">Mechanosensitive ion channel</fullName>
    </submittedName>
</protein>
<dbReference type="InterPro" id="IPR006685">
    <property type="entry name" value="MscS_channel_2nd"/>
</dbReference>
<comment type="subcellular location">
    <subcellularLocation>
        <location evidence="1">Cell membrane</location>
        <topology evidence="1">Multi-pass membrane protein</topology>
    </subcellularLocation>
</comment>